<comment type="function">
    <text evidence="2 17">Acts on leucine, isoleucine and valine.</text>
</comment>
<dbReference type="GO" id="GO:0009098">
    <property type="term" value="P:L-leucine biosynthetic process"/>
    <property type="evidence" value="ECO:0007669"/>
    <property type="project" value="UniProtKB-UniPathway"/>
</dbReference>
<proteinExistence type="inferred from homology"/>
<comment type="pathway">
    <text evidence="5 17">Amino-acid biosynthesis; L-leucine biosynthesis; L-leucine from 3-methyl-2-oxobutanoate: step 4/4.</text>
</comment>
<comment type="pathway">
    <text evidence="3 17">Amino-acid biosynthesis; L-isoleucine biosynthesis; L-isoleucine from 2-oxobutanoate: step 4/4.</text>
</comment>
<dbReference type="Pfam" id="PF01063">
    <property type="entry name" value="Aminotran_4"/>
    <property type="match status" value="1"/>
</dbReference>
<evidence type="ECO:0000313" key="18">
    <source>
        <dbReference type="EMBL" id="PTE23709.1"/>
    </source>
</evidence>
<dbReference type="InterPro" id="IPR043131">
    <property type="entry name" value="BCAT-like_N"/>
</dbReference>
<evidence type="ECO:0000256" key="8">
    <source>
        <dbReference type="ARBA" id="ARBA00022605"/>
    </source>
</evidence>
<dbReference type="Proteomes" id="UP000241010">
    <property type="component" value="Unassembled WGS sequence"/>
</dbReference>
<dbReference type="GO" id="GO:0052654">
    <property type="term" value="F:L-leucine-2-oxoglutarate transaminase activity"/>
    <property type="evidence" value="ECO:0007669"/>
    <property type="project" value="RHEA"/>
</dbReference>
<dbReference type="Gene3D" id="3.20.10.10">
    <property type="entry name" value="D-amino Acid Aminotransferase, subunit A, domain 2"/>
    <property type="match status" value="1"/>
</dbReference>
<dbReference type="GO" id="GO:0052656">
    <property type="term" value="F:L-isoleucine-2-oxoglutarate transaminase activity"/>
    <property type="evidence" value="ECO:0007669"/>
    <property type="project" value="RHEA"/>
</dbReference>
<keyword evidence="7 17" id="KW-0032">Aminotransferase</keyword>
<comment type="cofactor">
    <cofactor evidence="1 16">
        <name>pyridoxal 5'-phosphate</name>
        <dbReference type="ChEBI" id="CHEBI:597326"/>
    </cofactor>
</comment>
<dbReference type="EMBL" id="PZKG01000001">
    <property type="protein sequence ID" value="PTE23709.1"/>
    <property type="molecule type" value="Genomic_DNA"/>
</dbReference>
<evidence type="ECO:0000256" key="2">
    <source>
        <dbReference type="ARBA" id="ARBA00003109"/>
    </source>
</evidence>
<dbReference type="EC" id="2.6.1.42" evidence="17"/>
<comment type="catalytic activity">
    <reaction evidence="13 17">
        <text>L-isoleucine + 2-oxoglutarate = (S)-3-methyl-2-oxopentanoate + L-glutamate</text>
        <dbReference type="Rhea" id="RHEA:24801"/>
        <dbReference type="ChEBI" id="CHEBI:16810"/>
        <dbReference type="ChEBI" id="CHEBI:29985"/>
        <dbReference type="ChEBI" id="CHEBI:35146"/>
        <dbReference type="ChEBI" id="CHEBI:58045"/>
        <dbReference type="EC" id="2.6.1.42"/>
    </reaction>
</comment>
<evidence type="ECO:0000313" key="19">
    <source>
        <dbReference type="Proteomes" id="UP000241010"/>
    </source>
</evidence>
<dbReference type="GO" id="GO:0009099">
    <property type="term" value="P:L-valine biosynthetic process"/>
    <property type="evidence" value="ECO:0007669"/>
    <property type="project" value="UniProtKB-UniPathway"/>
</dbReference>
<keyword evidence="11 17" id="KW-0100">Branched-chain amino acid biosynthesis</keyword>
<dbReference type="InterPro" id="IPR018300">
    <property type="entry name" value="Aminotrans_IV_CS"/>
</dbReference>
<keyword evidence="10 16" id="KW-0663">Pyridoxal phosphate</keyword>
<dbReference type="InterPro" id="IPR043132">
    <property type="entry name" value="BCAT-like_C"/>
</dbReference>
<dbReference type="NCBIfam" id="NF005146">
    <property type="entry name" value="PRK06606.1"/>
    <property type="match status" value="1"/>
</dbReference>
<dbReference type="InterPro" id="IPR001544">
    <property type="entry name" value="Aminotrans_IV"/>
</dbReference>
<dbReference type="UniPathway" id="UPA00048">
    <property type="reaction ID" value="UER00073"/>
</dbReference>
<evidence type="ECO:0000256" key="6">
    <source>
        <dbReference type="ARBA" id="ARBA00009320"/>
    </source>
</evidence>
<comment type="catalytic activity">
    <reaction evidence="12 17">
        <text>L-valine + 2-oxoglutarate = 3-methyl-2-oxobutanoate + L-glutamate</text>
        <dbReference type="Rhea" id="RHEA:24813"/>
        <dbReference type="ChEBI" id="CHEBI:11851"/>
        <dbReference type="ChEBI" id="CHEBI:16810"/>
        <dbReference type="ChEBI" id="CHEBI:29985"/>
        <dbReference type="ChEBI" id="CHEBI:57762"/>
        <dbReference type="EC" id="2.6.1.42"/>
    </reaction>
</comment>
<dbReference type="PROSITE" id="PS00770">
    <property type="entry name" value="AA_TRANSFER_CLASS_4"/>
    <property type="match status" value="1"/>
</dbReference>
<name>A0A2T4K0N4_9RHOB</name>
<gene>
    <name evidence="17" type="primary">ilvE</name>
    <name evidence="18" type="ORF">C5F48_00175</name>
</gene>
<evidence type="ECO:0000256" key="14">
    <source>
        <dbReference type="ARBA" id="ARBA00049229"/>
    </source>
</evidence>
<evidence type="ECO:0000256" key="10">
    <source>
        <dbReference type="ARBA" id="ARBA00022898"/>
    </source>
</evidence>
<sequence length="288" mass="31827">MAGYDDRDGFIWMDGELVDWRSAKVHVLTHALHYASSVFEGERCYNGKIFKSVEHSERLRKSGELLDMPLPYSVAEIEAAKEATIKANNLTDCYVRALAWRGAGEDMGVASQRNPIRMAVACWAWGNYYGDAKFKGAKLDISKWKRPSPETIPHAAKAAGLYMICTMSKHAAEAKGCSDAMMFDYRGYVAEATGANIFFVKGNEVHTPIPDAILNGITRQTVIQMLKDKGITVVEKRIEAGDLEGYEQCFLTGTAAEVTPVGQIGDYSFEVGELTKSIATDYEKLVRA</sequence>
<comment type="caution">
    <text evidence="18">The sequence shown here is derived from an EMBL/GenBank/DDBJ whole genome shotgun (WGS) entry which is preliminary data.</text>
</comment>
<dbReference type="InterPro" id="IPR050571">
    <property type="entry name" value="Class-IV_PLP-Dep_Aminotrnsfr"/>
</dbReference>
<dbReference type="AlphaFoldDB" id="A0A2T4K0N4"/>
<dbReference type="NCBIfam" id="TIGR01122">
    <property type="entry name" value="ilvE_I"/>
    <property type="match status" value="1"/>
</dbReference>
<dbReference type="GO" id="GO:0052655">
    <property type="term" value="F:L-valine-2-oxoglutarate transaminase activity"/>
    <property type="evidence" value="ECO:0007669"/>
    <property type="project" value="RHEA"/>
</dbReference>
<dbReference type="SUPFAM" id="SSF56752">
    <property type="entry name" value="D-aminoacid aminotransferase-like PLP-dependent enzymes"/>
    <property type="match status" value="1"/>
</dbReference>
<dbReference type="NCBIfam" id="NF005726">
    <property type="entry name" value="PRK07544.1"/>
    <property type="match status" value="1"/>
</dbReference>
<evidence type="ECO:0000256" key="16">
    <source>
        <dbReference type="RuleBase" id="RU004516"/>
    </source>
</evidence>
<evidence type="ECO:0000256" key="17">
    <source>
        <dbReference type="RuleBase" id="RU364094"/>
    </source>
</evidence>
<dbReference type="UniPathway" id="UPA00047">
    <property type="reaction ID" value="UER00058"/>
</dbReference>
<dbReference type="InterPro" id="IPR005785">
    <property type="entry name" value="B_amino_transI"/>
</dbReference>
<keyword evidence="19" id="KW-1185">Reference proteome</keyword>
<accession>A0A2T4K0N4</accession>
<dbReference type="GO" id="GO:0009097">
    <property type="term" value="P:isoleucine biosynthetic process"/>
    <property type="evidence" value="ECO:0007669"/>
    <property type="project" value="UniProtKB-UniPathway"/>
</dbReference>
<evidence type="ECO:0000256" key="15">
    <source>
        <dbReference type="RuleBase" id="RU004106"/>
    </source>
</evidence>
<reference evidence="18 19" key="1">
    <citation type="submission" date="2018-03" db="EMBL/GenBank/DDBJ databases">
        <title>Cereibacter changlensis.</title>
        <authorList>
            <person name="Meyer T.E."/>
            <person name="Miller S."/>
            <person name="Lodha T."/>
            <person name="Gandham S."/>
            <person name="Chintalapati S."/>
            <person name="Chintalapati V.R."/>
        </authorList>
    </citation>
    <scope>NUCLEOTIDE SEQUENCE [LARGE SCALE GENOMIC DNA]</scope>
    <source>
        <strain evidence="18 19">JA139</strain>
    </source>
</reference>
<evidence type="ECO:0000256" key="12">
    <source>
        <dbReference type="ARBA" id="ARBA00048212"/>
    </source>
</evidence>
<comment type="pathway">
    <text evidence="4 17">Amino-acid biosynthesis; L-valine biosynthesis; L-valine from pyruvate: step 4/4.</text>
</comment>
<keyword evidence="8 17" id="KW-0028">Amino-acid biosynthesis</keyword>
<dbReference type="Gene3D" id="3.30.470.10">
    <property type="match status" value="1"/>
</dbReference>
<evidence type="ECO:0000256" key="1">
    <source>
        <dbReference type="ARBA" id="ARBA00001933"/>
    </source>
</evidence>
<dbReference type="UniPathway" id="UPA00049">
    <property type="reaction ID" value="UER00062"/>
</dbReference>
<evidence type="ECO:0000256" key="11">
    <source>
        <dbReference type="ARBA" id="ARBA00023304"/>
    </source>
</evidence>
<evidence type="ECO:0000256" key="5">
    <source>
        <dbReference type="ARBA" id="ARBA00005072"/>
    </source>
</evidence>
<evidence type="ECO:0000256" key="9">
    <source>
        <dbReference type="ARBA" id="ARBA00022679"/>
    </source>
</evidence>
<comment type="catalytic activity">
    <reaction evidence="14 17">
        <text>L-leucine + 2-oxoglutarate = 4-methyl-2-oxopentanoate + L-glutamate</text>
        <dbReference type="Rhea" id="RHEA:18321"/>
        <dbReference type="ChEBI" id="CHEBI:16810"/>
        <dbReference type="ChEBI" id="CHEBI:17865"/>
        <dbReference type="ChEBI" id="CHEBI:29985"/>
        <dbReference type="ChEBI" id="CHEBI:57427"/>
        <dbReference type="EC" id="2.6.1.42"/>
    </reaction>
</comment>
<evidence type="ECO:0000256" key="13">
    <source>
        <dbReference type="ARBA" id="ARBA00048798"/>
    </source>
</evidence>
<dbReference type="RefSeq" id="WP_107661889.1">
    <property type="nucleotide sequence ID" value="NZ_PZKG01000001.1"/>
</dbReference>
<keyword evidence="9 17" id="KW-0808">Transferase</keyword>
<dbReference type="PANTHER" id="PTHR42743">
    <property type="entry name" value="AMINO-ACID AMINOTRANSFERASE"/>
    <property type="match status" value="1"/>
</dbReference>
<evidence type="ECO:0000256" key="7">
    <source>
        <dbReference type="ARBA" id="ARBA00022576"/>
    </source>
</evidence>
<dbReference type="FunFam" id="3.20.10.10:FF:000002">
    <property type="entry name" value="D-alanine aminotransferase"/>
    <property type="match status" value="1"/>
</dbReference>
<dbReference type="OrthoDB" id="21319at2"/>
<evidence type="ECO:0000256" key="4">
    <source>
        <dbReference type="ARBA" id="ARBA00004931"/>
    </source>
</evidence>
<organism evidence="18 19">
    <name type="scientific">Cereibacter changlensis JA139</name>
    <dbReference type="NCBI Taxonomy" id="1188249"/>
    <lineage>
        <taxon>Bacteria</taxon>
        <taxon>Pseudomonadati</taxon>
        <taxon>Pseudomonadota</taxon>
        <taxon>Alphaproteobacteria</taxon>
        <taxon>Rhodobacterales</taxon>
        <taxon>Paracoccaceae</taxon>
        <taxon>Cereibacter</taxon>
    </lineage>
</organism>
<dbReference type="PANTHER" id="PTHR42743:SF11">
    <property type="entry name" value="AMINODEOXYCHORISMATE LYASE"/>
    <property type="match status" value="1"/>
</dbReference>
<dbReference type="InterPro" id="IPR036038">
    <property type="entry name" value="Aminotransferase-like"/>
</dbReference>
<comment type="similarity">
    <text evidence="6 15">Belongs to the class-IV pyridoxal-phosphate-dependent aminotransferase family.</text>
</comment>
<protein>
    <recommendedName>
        <fullName evidence="17">Branched-chain-amino-acid aminotransferase</fullName>
        <shortName evidence="17">BCAT</shortName>
        <ecNumber evidence="17">2.6.1.42</ecNumber>
    </recommendedName>
</protein>
<evidence type="ECO:0000256" key="3">
    <source>
        <dbReference type="ARBA" id="ARBA00004824"/>
    </source>
</evidence>